<dbReference type="Gene3D" id="2.40.50.100">
    <property type="match status" value="1"/>
</dbReference>
<dbReference type="InterPro" id="IPR036412">
    <property type="entry name" value="HAD-like_sf"/>
</dbReference>
<keyword evidence="9 11" id="KW-1133">Transmembrane helix</keyword>
<dbReference type="Pfam" id="PF08282">
    <property type="entry name" value="Hydrolase_3"/>
    <property type="match status" value="1"/>
</dbReference>
<dbReference type="Pfam" id="PF00122">
    <property type="entry name" value="E1-E2_ATPase"/>
    <property type="match status" value="1"/>
</dbReference>
<keyword evidence="7" id="KW-0460">Magnesium</keyword>
<dbReference type="GO" id="GO:0016887">
    <property type="term" value="F:ATP hydrolysis activity"/>
    <property type="evidence" value="ECO:0007669"/>
    <property type="project" value="InterPro"/>
</dbReference>
<feature type="transmembrane region" description="Helical" evidence="11">
    <location>
        <begin position="219"/>
        <end position="239"/>
    </location>
</feature>
<dbReference type="GO" id="GO:1902600">
    <property type="term" value="P:proton transmembrane transport"/>
    <property type="evidence" value="ECO:0007669"/>
    <property type="project" value="TreeGrafter"/>
</dbReference>
<dbReference type="SUPFAM" id="SSF81660">
    <property type="entry name" value="Metal cation-transporting ATPase, ATP-binding domain N"/>
    <property type="match status" value="1"/>
</dbReference>
<evidence type="ECO:0000259" key="12">
    <source>
        <dbReference type="SMART" id="SM00831"/>
    </source>
</evidence>
<dbReference type="PRINTS" id="PR00120">
    <property type="entry name" value="HATPASE"/>
</dbReference>
<protein>
    <recommendedName>
        <fullName evidence="12">Cation-transporting P-type ATPase N-terminal domain-containing protein</fullName>
    </recommendedName>
</protein>
<dbReference type="InterPro" id="IPR023214">
    <property type="entry name" value="HAD_sf"/>
</dbReference>
<comment type="caution">
    <text evidence="13">The sequence shown here is derived from an EMBL/GenBank/DDBJ whole genome shotgun (WGS) entry which is preliminary data.</text>
</comment>
<evidence type="ECO:0000313" key="14">
    <source>
        <dbReference type="Proteomes" id="UP001144323"/>
    </source>
</evidence>
<dbReference type="GO" id="GO:0005886">
    <property type="term" value="C:plasma membrane"/>
    <property type="evidence" value="ECO:0007669"/>
    <property type="project" value="TreeGrafter"/>
</dbReference>
<dbReference type="GO" id="GO:0006883">
    <property type="term" value="P:intracellular sodium ion homeostasis"/>
    <property type="evidence" value="ECO:0007669"/>
    <property type="project" value="TreeGrafter"/>
</dbReference>
<evidence type="ECO:0000256" key="8">
    <source>
        <dbReference type="ARBA" id="ARBA00022967"/>
    </source>
</evidence>
<dbReference type="SFLD" id="SFLDF00027">
    <property type="entry name" value="p-type_atpase"/>
    <property type="match status" value="1"/>
</dbReference>
<dbReference type="Gene3D" id="2.40.420.20">
    <property type="match status" value="1"/>
</dbReference>
<feature type="transmembrane region" description="Helical" evidence="11">
    <location>
        <begin position="245"/>
        <end position="271"/>
    </location>
</feature>
<dbReference type="InterPro" id="IPR006068">
    <property type="entry name" value="ATPase_P-typ_cation-transptr_C"/>
</dbReference>
<keyword evidence="10 11" id="KW-0472">Membrane</keyword>
<evidence type="ECO:0000256" key="7">
    <source>
        <dbReference type="ARBA" id="ARBA00022842"/>
    </source>
</evidence>
<keyword evidence="14" id="KW-1185">Reference proteome</keyword>
<keyword evidence="8" id="KW-1278">Translocase</keyword>
<dbReference type="EMBL" id="BSEC01000003">
    <property type="protein sequence ID" value="GLI95473.1"/>
    <property type="molecule type" value="Genomic_DNA"/>
</dbReference>
<dbReference type="InterPro" id="IPR023299">
    <property type="entry name" value="ATPase_P-typ_cyto_dom_N"/>
</dbReference>
<keyword evidence="5" id="KW-0547">Nucleotide-binding</keyword>
<dbReference type="InterPro" id="IPR050510">
    <property type="entry name" value="Cation_transp_ATPase_P-type"/>
</dbReference>
<dbReference type="SFLD" id="SFLDG00002">
    <property type="entry name" value="C1.7:_P-type_atpase_like"/>
    <property type="match status" value="1"/>
</dbReference>
<dbReference type="SUPFAM" id="SSF81653">
    <property type="entry name" value="Calcium ATPase, transduction domain A"/>
    <property type="match status" value="1"/>
</dbReference>
<evidence type="ECO:0000313" key="13">
    <source>
        <dbReference type="EMBL" id="GLI95473.1"/>
    </source>
</evidence>
<dbReference type="Gene3D" id="2.40.30.170">
    <property type="match status" value="1"/>
</dbReference>
<dbReference type="Gene3D" id="3.40.50.1000">
    <property type="entry name" value="HAD superfamily/HAD-like"/>
    <property type="match status" value="1"/>
</dbReference>
<dbReference type="Proteomes" id="UP001144323">
    <property type="component" value="Unassembled WGS sequence"/>
</dbReference>
<dbReference type="InterPro" id="IPR044492">
    <property type="entry name" value="P_typ_ATPase_HD_dom"/>
</dbReference>
<dbReference type="Gene3D" id="1.10.287.470">
    <property type="entry name" value="Helix hairpin bin"/>
    <property type="match status" value="1"/>
</dbReference>
<feature type="transmembrane region" description="Helical" evidence="11">
    <location>
        <begin position="37"/>
        <end position="55"/>
    </location>
</feature>
<feature type="transmembrane region" description="Helical" evidence="11">
    <location>
        <begin position="843"/>
        <end position="863"/>
    </location>
</feature>
<dbReference type="InterPro" id="IPR023298">
    <property type="entry name" value="ATPase_P-typ_TM_dom_sf"/>
</dbReference>
<dbReference type="InterPro" id="IPR008250">
    <property type="entry name" value="ATPase_P-typ_transduc_dom_A_sf"/>
</dbReference>
<keyword evidence="3" id="KW-0597">Phosphoprotein</keyword>
<evidence type="ECO:0000256" key="10">
    <source>
        <dbReference type="ARBA" id="ARBA00023136"/>
    </source>
</evidence>
<dbReference type="InterPro" id="IPR018303">
    <property type="entry name" value="ATPase_P-typ_P_site"/>
</dbReference>
<feature type="transmembrane region" description="Helical" evidence="11">
    <location>
        <begin position="667"/>
        <end position="686"/>
    </location>
</feature>
<evidence type="ECO:0000256" key="3">
    <source>
        <dbReference type="ARBA" id="ARBA00022553"/>
    </source>
</evidence>
<dbReference type="SFLD" id="SFLDS00003">
    <property type="entry name" value="Haloacid_Dehalogenase"/>
    <property type="match status" value="1"/>
</dbReference>
<feature type="transmembrane region" description="Helical" evidence="11">
    <location>
        <begin position="803"/>
        <end position="823"/>
    </location>
</feature>
<dbReference type="GO" id="GO:1990573">
    <property type="term" value="P:potassium ion import across plasma membrane"/>
    <property type="evidence" value="ECO:0007669"/>
    <property type="project" value="TreeGrafter"/>
</dbReference>
<keyword evidence="6" id="KW-0067">ATP-binding</keyword>
<evidence type="ECO:0000256" key="4">
    <source>
        <dbReference type="ARBA" id="ARBA00022692"/>
    </source>
</evidence>
<dbReference type="Pfam" id="PF00689">
    <property type="entry name" value="Cation_ATPase_C"/>
    <property type="match status" value="1"/>
</dbReference>
<dbReference type="GO" id="GO:0030007">
    <property type="term" value="P:intracellular potassium ion homeostasis"/>
    <property type="evidence" value="ECO:0007669"/>
    <property type="project" value="TreeGrafter"/>
</dbReference>
<feature type="transmembrane region" description="Helical" evidence="11">
    <location>
        <begin position="745"/>
        <end position="763"/>
    </location>
</feature>
<sequence>MSGLTTLEARARLAQFGPNTLPEARPPSFAAVFLRQFLSPLIYILVAAAAVAMAIGDAKDAAFIGVVLLINGIIGAVQEYSAGQAAAALRQQDQPHALVLRDGVQKEIDARDLVPGDVVLLEAGRRVPADLRLIEAVDLRCDESLLTGESVPVKKHPVAKEGQRSGMAFAGSMVTRGRGVGDVTATGLATEVGKIAGELVKPSASQPPLIIRMERFSTLIALLVGAAVAVLMVIGYLRHMGLVELFMMAVGLAVSAIPEGLPVAIAVALAIGMRRMAKANVIVRKMAAVESLGSCTMIATDKTGTLTRNELTVTEVVLPDGSILSLQPGEGVESYCFRGAARNEPADLLLAALLRAAALPNEAEIRREKEEIRGVGDTVDVALLVAAHRSGVVHQELRARYPLVKRIPYEPDLRYAASFHLHEEKAAVRVFAKGAPETLIAMAGSMDVGGALVPIDRDALWRQKDALSGRGLRVLAFAEGEIAPEPDHGYGPRHLENLVFLGLVGMHDPLRPEVPRAIGACRDAGIAVAMVTGDSPGTAAAIAREAGMAFSRDQVVTGDEVRRAEEAGAASLDALTGRARIYARVEPIQKLAIVLSLARNGHFVAVTGDGVNDAPALKHAHVGVAMGKQGTDVAKESADIIIADDNFASIVRGVMEGRVAYANIRKVIFLLVSTGAAELLLFLLAIPSGLPMPLLPVQLLWLNLVTNGVQHVALAAEKPEGDELTYPPRKPEEPIFDRVMITRNVYSALVMAGVGFGLFYWLIAQGYETSHARNLLLLLFVIFENFQALNARSEHHSLFHRGLFSSPLLIGSIVGAQVIHLAASHVPGLADTLRIWPPTVAEWGALLAAGSSLLVVMELEKWWTERHKRPKTRPEPELAVAPPSRLRRYAPLAASAALVVAVAAAGTLYWQTLRKARPELATVERGNFVHTVDLTGAVVAAPLVEVAAPVKGRIEAVACGDGDQVEAGRVCARIISPDRQAEVDRARRALAAAQVAQRNSAAALEHATSAKTRAAVARAKARLAQAQALTSRREVTLRAAQEKGAPVVAPSGGMIRGSRMENGHAASAGETLFGVAGADRALHIDVVPEAGATLQARPGAPVTTTFAGDPSQQVAGKLRTAMPTEEGARIVVEAPTLPSAPPPGAPARVRIELDRREDALRVPSRGLQYSPREGASLPPPSVGWARVWAWRDGAMTPVDVKPGLDDGAFVEIRGGALEAGDRVVVNGASQAPQEP</sequence>
<dbReference type="InterPro" id="IPR004014">
    <property type="entry name" value="ATPase_P-typ_cation-transptr_N"/>
</dbReference>
<accession>A0A9W6GYK8</accession>
<proteinExistence type="inferred from homology"/>
<dbReference type="PROSITE" id="PS00154">
    <property type="entry name" value="ATPASE_E1_E2"/>
    <property type="match status" value="1"/>
</dbReference>
<dbReference type="GO" id="GO:0005391">
    <property type="term" value="F:P-type sodium:potassium-exchanging transporter activity"/>
    <property type="evidence" value="ECO:0007669"/>
    <property type="project" value="TreeGrafter"/>
</dbReference>
<dbReference type="PRINTS" id="PR00119">
    <property type="entry name" value="CATATPASE"/>
</dbReference>
<evidence type="ECO:0000256" key="6">
    <source>
        <dbReference type="ARBA" id="ARBA00022840"/>
    </source>
</evidence>
<dbReference type="InterPro" id="IPR001757">
    <property type="entry name" value="P_typ_ATPase"/>
</dbReference>
<comment type="subcellular location">
    <subcellularLocation>
        <location evidence="1">Endomembrane system</location>
        <topology evidence="1">Multi-pass membrane protein</topology>
    </subcellularLocation>
</comment>
<evidence type="ECO:0000256" key="1">
    <source>
        <dbReference type="ARBA" id="ARBA00004127"/>
    </source>
</evidence>
<keyword evidence="4 11" id="KW-0812">Transmembrane</keyword>
<feature type="transmembrane region" description="Helical" evidence="11">
    <location>
        <begin position="889"/>
        <end position="910"/>
    </location>
</feature>
<dbReference type="NCBIfam" id="TIGR01494">
    <property type="entry name" value="ATPase_P-type"/>
    <property type="match status" value="2"/>
</dbReference>
<gene>
    <name evidence="13" type="ORF">LMG27198_44650</name>
</gene>
<dbReference type="Gene3D" id="3.40.1110.10">
    <property type="entry name" value="Calcium-transporting ATPase, cytoplasmic domain N"/>
    <property type="match status" value="1"/>
</dbReference>
<dbReference type="Pfam" id="PF13246">
    <property type="entry name" value="Cation_ATPase"/>
    <property type="match status" value="1"/>
</dbReference>
<evidence type="ECO:0000256" key="11">
    <source>
        <dbReference type="SAM" id="Phobius"/>
    </source>
</evidence>
<dbReference type="Gene3D" id="1.20.1110.10">
    <property type="entry name" value="Calcium-transporting ATPase, transmembrane domain"/>
    <property type="match status" value="1"/>
</dbReference>
<comment type="similarity">
    <text evidence="2">Belongs to the cation transport ATPase (P-type) (TC 3.A.3) family. Type IIA subfamily.</text>
</comment>
<dbReference type="GO" id="GO:0036376">
    <property type="term" value="P:sodium ion export across plasma membrane"/>
    <property type="evidence" value="ECO:0007669"/>
    <property type="project" value="TreeGrafter"/>
</dbReference>
<dbReference type="SUPFAM" id="SSF111369">
    <property type="entry name" value="HlyD-like secretion proteins"/>
    <property type="match status" value="1"/>
</dbReference>
<dbReference type="SMART" id="SM00831">
    <property type="entry name" value="Cation_ATPase_N"/>
    <property type="match status" value="1"/>
</dbReference>
<name>A0A9W6GYK8_9HYPH</name>
<evidence type="ECO:0000256" key="2">
    <source>
        <dbReference type="ARBA" id="ARBA00005675"/>
    </source>
</evidence>
<dbReference type="AlphaFoldDB" id="A0A9W6GYK8"/>
<dbReference type="SUPFAM" id="SSF56784">
    <property type="entry name" value="HAD-like"/>
    <property type="match status" value="1"/>
</dbReference>
<dbReference type="Pfam" id="PF00690">
    <property type="entry name" value="Cation_ATPase_N"/>
    <property type="match status" value="1"/>
</dbReference>
<dbReference type="PANTHER" id="PTHR43294:SF20">
    <property type="entry name" value="P-TYPE ATPASE"/>
    <property type="match status" value="1"/>
</dbReference>
<dbReference type="PANTHER" id="PTHR43294">
    <property type="entry name" value="SODIUM/POTASSIUM-TRANSPORTING ATPASE SUBUNIT ALPHA"/>
    <property type="match status" value="1"/>
</dbReference>
<evidence type="ECO:0000256" key="5">
    <source>
        <dbReference type="ARBA" id="ARBA00022741"/>
    </source>
</evidence>
<reference evidence="13" key="1">
    <citation type="journal article" date="2023" name="Int. J. Syst. Evol. Microbiol.">
        <title>Methylocystis iwaonis sp. nov., a type II methane-oxidizing bacterium from surface soil of a rice paddy field in Japan, and emended description of the genus Methylocystis (ex Whittenbury et al. 1970) Bowman et al. 1993.</title>
        <authorList>
            <person name="Kaise H."/>
            <person name="Sawadogo J.B."/>
            <person name="Alam M.S."/>
            <person name="Ueno C."/>
            <person name="Dianou D."/>
            <person name="Shinjo R."/>
            <person name="Asakawa S."/>
        </authorList>
    </citation>
    <scope>NUCLEOTIDE SEQUENCE</scope>
    <source>
        <strain evidence="13">LMG27198</strain>
    </source>
</reference>
<evidence type="ECO:0000256" key="9">
    <source>
        <dbReference type="ARBA" id="ARBA00022989"/>
    </source>
</evidence>
<dbReference type="InterPro" id="IPR059000">
    <property type="entry name" value="ATPase_P-type_domA"/>
</dbReference>
<dbReference type="SUPFAM" id="SSF81665">
    <property type="entry name" value="Calcium ATPase, transmembrane domain M"/>
    <property type="match status" value="1"/>
</dbReference>
<feature type="transmembrane region" description="Helical" evidence="11">
    <location>
        <begin position="61"/>
        <end position="80"/>
    </location>
</feature>
<dbReference type="GO" id="GO:0005524">
    <property type="term" value="F:ATP binding"/>
    <property type="evidence" value="ECO:0007669"/>
    <property type="project" value="UniProtKB-KW"/>
</dbReference>
<feature type="domain" description="Cation-transporting P-type ATPase N-terminal" evidence="12">
    <location>
        <begin position="2"/>
        <end position="57"/>
    </location>
</feature>
<dbReference type="Gene3D" id="2.70.150.10">
    <property type="entry name" value="Calcium-transporting ATPase, cytoplasmic transduction domain A"/>
    <property type="match status" value="1"/>
</dbReference>
<dbReference type="GO" id="GO:0012505">
    <property type="term" value="C:endomembrane system"/>
    <property type="evidence" value="ECO:0007669"/>
    <property type="project" value="UniProtKB-SubCell"/>
</dbReference>
<organism evidence="13 14">
    <name type="scientific">Methylocystis echinoides</name>
    <dbReference type="NCBI Taxonomy" id="29468"/>
    <lineage>
        <taxon>Bacteria</taxon>
        <taxon>Pseudomonadati</taxon>
        <taxon>Pseudomonadota</taxon>
        <taxon>Alphaproteobacteria</taxon>
        <taxon>Hyphomicrobiales</taxon>
        <taxon>Methylocystaceae</taxon>
        <taxon>Methylocystis</taxon>
    </lineage>
</organism>
<dbReference type="FunFam" id="2.70.150.10:FF:000160">
    <property type="entry name" value="Sarcoplasmic/endoplasmic reticulum calcium ATPase 1"/>
    <property type="match status" value="1"/>
</dbReference>